<sequence length="334" mass="37875">MATVDHNDTVSSLDQDVVVRNESESRFMQLINEKEMEEEVEIEEVVDDESVHIIGRLYLGSIDAARNLTGIETITHQSVRFNVEEYTKQQMTRTIIELEDSKDGDLLRRIPGILATLETIIVKAERDETNVLVHCIAGRSRSVSVVAAYMLVSAPKQKSVQDVVDQIRIIRPWVEINAHFMQDLHLFHAVLGSTNEAKLSAEKAALLTARSFPRLDFSANLVDKILQGTKTITMRLLSDIDDDHDSDLRDIFPYAVVTATTSSTCTDMLQTRRQFAYLRIDQIEIRELSAMDQTILHKSSFDSSEELLAVLKQFYPHVTSASLLLVMHFHTLYP</sequence>
<dbReference type="Gene3D" id="3.90.190.10">
    <property type="entry name" value="Protein tyrosine phosphatase superfamily"/>
    <property type="match status" value="1"/>
</dbReference>
<dbReference type="PANTHER" id="PTHR46377">
    <property type="entry name" value="DUAL SPECIFICITY PROTEIN PHOSPHATASE 19"/>
    <property type="match status" value="1"/>
</dbReference>
<dbReference type="AlphaFoldDB" id="A0AAU9KVP3"/>
<reference evidence="2" key="1">
    <citation type="submission" date="2021-11" db="EMBL/GenBank/DDBJ databases">
        <authorList>
            <person name="Islam A."/>
            <person name="Islam S."/>
            <person name="Flora M.S."/>
            <person name="Rahman M."/>
            <person name="Ziaur R.M."/>
            <person name="Epstein J.H."/>
            <person name="Hassan M."/>
            <person name="Klassen M."/>
            <person name="Woodard K."/>
            <person name="Webb A."/>
            <person name="Webby R.J."/>
            <person name="El Zowalaty M.E."/>
        </authorList>
    </citation>
    <scope>NUCLEOTIDE SEQUENCE</scope>
    <source>
        <strain evidence="2">Pbs3</strain>
    </source>
</reference>
<dbReference type="GO" id="GO:0008579">
    <property type="term" value="F:JUN kinase phosphatase activity"/>
    <property type="evidence" value="ECO:0007669"/>
    <property type="project" value="TreeGrafter"/>
</dbReference>
<protein>
    <recommendedName>
        <fullName evidence="1">Tyrosine specific protein phosphatases domain-containing protein</fullName>
    </recommendedName>
</protein>
<accession>A0AAU9KVP3</accession>
<feature type="domain" description="Tyrosine specific protein phosphatases" evidence="1">
    <location>
        <begin position="111"/>
        <end position="172"/>
    </location>
</feature>
<dbReference type="InterPro" id="IPR020422">
    <property type="entry name" value="TYR_PHOSPHATASE_DUAL_dom"/>
</dbReference>
<dbReference type="Pfam" id="PF00782">
    <property type="entry name" value="DSPc"/>
    <property type="match status" value="1"/>
</dbReference>
<evidence type="ECO:0000259" key="1">
    <source>
        <dbReference type="PROSITE" id="PS50056"/>
    </source>
</evidence>
<dbReference type="InterPro" id="IPR000340">
    <property type="entry name" value="Dual-sp_phosphatase_cat-dom"/>
</dbReference>
<dbReference type="SUPFAM" id="SSF52799">
    <property type="entry name" value="(Phosphotyrosine protein) phosphatases II"/>
    <property type="match status" value="1"/>
</dbReference>
<dbReference type="Proteomes" id="UP001160483">
    <property type="component" value="Unassembled WGS sequence"/>
</dbReference>
<dbReference type="PANTHER" id="PTHR46377:SF1">
    <property type="entry name" value="DUAL SPECIFICITY PROTEIN PHOSPHATASE 19"/>
    <property type="match status" value="1"/>
</dbReference>
<dbReference type="InterPro" id="IPR029021">
    <property type="entry name" value="Prot-tyrosine_phosphatase-like"/>
</dbReference>
<dbReference type="GO" id="GO:0005737">
    <property type="term" value="C:cytoplasm"/>
    <property type="evidence" value="ECO:0007669"/>
    <property type="project" value="TreeGrafter"/>
</dbReference>
<evidence type="ECO:0000313" key="2">
    <source>
        <dbReference type="EMBL" id="CAH0476274.1"/>
    </source>
</evidence>
<proteinExistence type="predicted"/>
<dbReference type="Gene3D" id="2.30.130.30">
    <property type="entry name" value="Hypothetical protein"/>
    <property type="match status" value="1"/>
</dbReference>
<dbReference type="SMART" id="SM00195">
    <property type="entry name" value="DSPc"/>
    <property type="match status" value="1"/>
</dbReference>
<dbReference type="Pfam" id="PF04266">
    <property type="entry name" value="ASCH"/>
    <property type="match status" value="1"/>
</dbReference>
<dbReference type="InterPro" id="IPR007374">
    <property type="entry name" value="ASCH_domain"/>
</dbReference>
<name>A0AAU9KVP3_9STRA</name>
<dbReference type="EMBL" id="CAKKTJ010000147">
    <property type="protein sequence ID" value="CAH0476274.1"/>
    <property type="molecule type" value="Genomic_DNA"/>
</dbReference>
<dbReference type="PROSITE" id="PS50056">
    <property type="entry name" value="TYR_PHOSPHATASE_2"/>
    <property type="match status" value="1"/>
</dbReference>
<gene>
    <name evidence="2" type="ORF">PBS003_LOCUS3061</name>
</gene>
<dbReference type="InterPro" id="IPR000387">
    <property type="entry name" value="Tyr_Pase_dom"/>
</dbReference>
<organism evidence="2 3">
    <name type="scientific">Peronospora belbahrii</name>
    <dbReference type="NCBI Taxonomy" id="622444"/>
    <lineage>
        <taxon>Eukaryota</taxon>
        <taxon>Sar</taxon>
        <taxon>Stramenopiles</taxon>
        <taxon>Oomycota</taxon>
        <taxon>Peronosporomycetes</taxon>
        <taxon>Peronosporales</taxon>
        <taxon>Peronosporaceae</taxon>
        <taxon>Peronospora</taxon>
    </lineage>
</organism>
<dbReference type="CDD" id="cd14498">
    <property type="entry name" value="DSP"/>
    <property type="match status" value="1"/>
</dbReference>
<evidence type="ECO:0000313" key="3">
    <source>
        <dbReference type="Proteomes" id="UP001160483"/>
    </source>
</evidence>
<comment type="caution">
    <text evidence="2">The sequence shown here is derived from an EMBL/GenBank/DDBJ whole genome shotgun (WGS) entry which is preliminary data.</text>
</comment>